<dbReference type="EMBL" id="HBIV01045152">
    <property type="protein sequence ID" value="CAE0679887.1"/>
    <property type="molecule type" value="Transcribed_RNA"/>
</dbReference>
<evidence type="ECO:0000256" key="1">
    <source>
        <dbReference type="SAM" id="MobiDB-lite"/>
    </source>
</evidence>
<proteinExistence type="predicted"/>
<feature type="compositionally biased region" description="Basic and acidic residues" evidence="1">
    <location>
        <begin position="551"/>
        <end position="634"/>
    </location>
</feature>
<evidence type="ECO:0000313" key="2">
    <source>
        <dbReference type="EMBL" id="CAE0679886.1"/>
    </source>
</evidence>
<organism evidence="2">
    <name type="scientific">Lotharella globosa</name>
    <dbReference type="NCBI Taxonomy" id="91324"/>
    <lineage>
        <taxon>Eukaryota</taxon>
        <taxon>Sar</taxon>
        <taxon>Rhizaria</taxon>
        <taxon>Cercozoa</taxon>
        <taxon>Chlorarachniophyceae</taxon>
        <taxon>Lotharella</taxon>
    </lineage>
</organism>
<feature type="compositionally biased region" description="Basic residues" evidence="1">
    <location>
        <begin position="775"/>
        <end position="787"/>
    </location>
</feature>
<feature type="compositionally biased region" description="Polar residues" evidence="1">
    <location>
        <begin position="264"/>
        <end position="273"/>
    </location>
</feature>
<accession>A0A6V3T6G2</accession>
<feature type="compositionally biased region" description="Basic residues" evidence="1">
    <location>
        <begin position="97"/>
        <end position="120"/>
    </location>
</feature>
<feature type="region of interest" description="Disordered" evidence="1">
    <location>
        <begin position="880"/>
        <end position="900"/>
    </location>
</feature>
<feature type="compositionally biased region" description="Basic and acidic residues" evidence="1">
    <location>
        <begin position="506"/>
        <end position="534"/>
    </location>
</feature>
<feature type="compositionally biased region" description="Basic and acidic residues" evidence="1">
    <location>
        <begin position="297"/>
        <end position="307"/>
    </location>
</feature>
<feature type="compositionally biased region" description="Basic and acidic residues" evidence="1">
    <location>
        <begin position="72"/>
        <end position="96"/>
    </location>
</feature>
<gene>
    <name evidence="2" type="ORF">LGLO00237_LOCUS31671</name>
    <name evidence="3" type="ORF">LGLO00237_LOCUS31672</name>
</gene>
<feature type="region of interest" description="Disordered" evidence="1">
    <location>
        <begin position="54"/>
        <end position="832"/>
    </location>
</feature>
<dbReference type="AlphaFoldDB" id="A0A6V3T6G2"/>
<name>A0A6V3T6G2_9EUKA</name>
<sequence>MGDGEDDDEVADTPRIIKAVQQFQKDSGVSPAGSLFDQKYAQDQGQQYVGEYSQMLAQQQHHGSNQTWGNNKYREDTAAHGREREPRGPRSRDRSRSRDRRRAPRRRRTPPRSSGRRSPMRRPDRDPSPRNRPERGSPARRDRGDRREPGPNRGRAPRDESVRGRRGPYSPGRRSPPGSHGRRPGSRERVPQVRDRGPGTRRGGGNRNRRPDSRERLGGPDRRPRSRDRGPGSRDRGPGSRDRGPGSRDRGPVGRDRGGYPTRGSDQGRTFNQRPDGRESGYAHPSFRDPGFAREPPIGHREADRGGRGRGSRRVAEADNGRRRDFRDAEVGSNPGQWEQNRRERNSSRSPHKRPLRDGQARANVDSMPGDRSNGRERSDSRERPYQKNARAPLRGARRDRRSKTPPPKDRALPRESREREPRPPINRREDVPGMDRSNGRARPDVRDRPEHRNQTARASGNRRTPPRPPPRSFPNEPRDRDPRRPIDKRADARRRPPSLSPRRPISPDRRPSRRDDSRERRGGPRNNPMDRQDAQPNRGRYSRSSTDALDPGRRDRGRPENARVDARDGGKPRIPPRDRQGGDRSDGENRVPRGQRLPRDSRDGHQGSYQGKDRGRRRDNLVRHSRNREDSRSRGGSSRPENEDKSRGAQLKMTVETQGFEPQRKVQMPKRRFEIRKRSDISKKPPQGGRRGRADHSDDTKLAEMVKSRAYLIEDEESAQGKKVLQRPQRNPRRENAVEPPRIDRDRARPSGKNNDPAQTPPARDMTRGITRNPSKKVVKLSHVKSTRASAKSWELPARGEANKFRPKPKTIAVNPTPNVSQSTKQESEGEKKILAIRKRRLLTIDRNPIVPPITQQRKRTRFSPRDGIAVTKTLKVEKERAAGDTRSPQVPKPKRKHRRIVAFDSQPVEQNFEQEVVITMSDPAPADTEA</sequence>
<feature type="compositionally biased region" description="Basic and acidic residues" evidence="1">
    <location>
        <begin position="407"/>
        <end position="454"/>
    </location>
</feature>
<feature type="compositionally biased region" description="Basic and acidic residues" evidence="1">
    <location>
        <begin position="314"/>
        <end position="330"/>
    </location>
</feature>
<feature type="compositionally biased region" description="Basic and acidic residues" evidence="1">
    <location>
        <begin position="373"/>
        <end position="386"/>
    </location>
</feature>
<feature type="compositionally biased region" description="Polar residues" evidence="1">
    <location>
        <begin position="55"/>
        <end position="70"/>
    </location>
</feature>
<feature type="compositionally biased region" description="Basic and acidic residues" evidence="1">
    <location>
        <begin position="693"/>
        <end position="708"/>
    </location>
</feature>
<evidence type="ECO:0000313" key="3">
    <source>
        <dbReference type="EMBL" id="CAE0679887.1"/>
    </source>
</evidence>
<reference evidence="2" key="1">
    <citation type="submission" date="2021-01" db="EMBL/GenBank/DDBJ databases">
        <authorList>
            <person name="Corre E."/>
            <person name="Pelletier E."/>
            <person name="Niang G."/>
            <person name="Scheremetjew M."/>
            <person name="Finn R."/>
            <person name="Kale V."/>
            <person name="Holt S."/>
            <person name="Cochrane G."/>
            <person name="Meng A."/>
            <person name="Brown T."/>
            <person name="Cohen L."/>
        </authorList>
    </citation>
    <scope>NUCLEOTIDE SEQUENCE</scope>
    <source>
        <strain evidence="2">CCCM811</strain>
    </source>
</reference>
<feature type="compositionally biased region" description="Basic and acidic residues" evidence="1">
    <location>
        <begin position="121"/>
        <end position="163"/>
    </location>
</feature>
<feature type="compositionally biased region" description="Polar residues" evidence="1">
    <location>
        <begin position="815"/>
        <end position="826"/>
    </location>
</feature>
<feature type="compositionally biased region" description="Basic and acidic residues" evidence="1">
    <location>
        <begin position="733"/>
        <end position="750"/>
    </location>
</feature>
<feature type="compositionally biased region" description="Basic and acidic residues" evidence="1">
    <location>
        <begin position="209"/>
        <end position="258"/>
    </location>
</feature>
<feature type="compositionally biased region" description="Low complexity" evidence="1">
    <location>
        <begin position="167"/>
        <end position="179"/>
    </location>
</feature>
<dbReference type="EMBL" id="HBIV01045151">
    <property type="protein sequence ID" value="CAE0679886.1"/>
    <property type="molecule type" value="Transcribed_RNA"/>
</dbReference>
<feature type="compositionally biased region" description="Basic and acidic residues" evidence="1">
    <location>
        <begin position="185"/>
        <end position="198"/>
    </location>
</feature>
<feature type="compositionally biased region" description="Basic and acidic residues" evidence="1">
    <location>
        <begin position="477"/>
        <end position="495"/>
    </location>
</feature>
<protein>
    <submittedName>
        <fullName evidence="2">Uncharacterized protein</fullName>
    </submittedName>
</protein>